<accession>A0ABN2KGI5</accession>
<feature type="domain" description="DUF6596" evidence="8">
    <location>
        <begin position="183"/>
        <end position="281"/>
    </location>
</feature>
<dbReference type="InterPro" id="IPR046531">
    <property type="entry name" value="DUF6596"/>
</dbReference>
<dbReference type="InterPro" id="IPR013249">
    <property type="entry name" value="RNA_pol_sigma70_r4_t2"/>
</dbReference>
<dbReference type="Gene3D" id="1.10.10.10">
    <property type="entry name" value="Winged helix-like DNA-binding domain superfamily/Winged helix DNA-binding domain"/>
    <property type="match status" value="1"/>
</dbReference>
<evidence type="ECO:0000256" key="5">
    <source>
        <dbReference type="SAM" id="MobiDB-lite"/>
    </source>
</evidence>
<evidence type="ECO:0000256" key="3">
    <source>
        <dbReference type="ARBA" id="ARBA00023082"/>
    </source>
</evidence>
<proteinExistence type="inferred from homology"/>
<evidence type="ECO:0000256" key="4">
    <source>
        <dbReference type="ARBA" id="ARBA00023163"/>
    </source>
</evidence>
<evidence type="ECO:0000259" key="8">
    <source>
        <dbReference type="Pfam" id="PF20239"/>
    </source>
</evidence>
<reference evidence="9 10" key="1">
    <citation type="journal article" date="2019" name="Int. J. Syst. Evol. Microbiol.">
        <title>The Global Catalogue of Microorganisms (GCM) 10K type strain sequencing project: providing services to taxonomists for standard genome sequencing and annotation.</title>
        <authorList>
            <consortium name="The Broad Institute Genomics Platform"/>
            <consortium name="The Broad Institute Genome Sequencing Center for Infectious Disease"/>
            <person name="Wu L."/>
            <person name="Ma J."/>
        </authorList>
    </citation>
    <scope>NUCLEOTIDE SEQUENCE [LARGE SCALE GENOMIC DNA]</scope>
    <source>
        <strain evidence="9 10">JCM 14735</strain>
    </source>
</reference>
<keyword evidence="4" id="KW-0804">Transcription</keyword>
<gene>
    <name evidence="9" type="ORF">GCM10009767_13770</name>
</gene>
<feature type="region of interest" description="Disordered" evidence="5">
    <location>
        <begin position="84"/>
        <end position="104"/>
    </location>
</feature>
<organism evidence="9 10">
    <name type="scientific">Kocuria aegyptia</name>
    <dbReference type="NCBI Taxonomy" id="330943"/>
    <lineage>
        <taxon>Bacteria</taxon>
        <taxon>Bacillati</taxon>
        <taxon>Actinomycetota</taxon>
        <taxon>Actinomycetes</taxon>
        <taxon>Micrococcales</taxon>
        <taxon>Micrococcaceae</taxon>
        <taxon>Kocuria</taxon>
    </lineage>
</organism>
<protein>
    <submittedName>
        <fullName evidence="9">Sigma factor-like helix-turn-helix DNA-binding protein</fullName>
    </submittedName>
</protein>
<dbReference type="EMBL" id="BAAAOA010000015">
    <property type="protein sequence ID" value="GAA1755662.1"/>
    <property type="molecule type" value="Genomic_DNA"/>
</dbReference>
<comment type="caution">
    <text evidence="9">The sequence shown here is derived from an EMBL/GenBank/DDBJ whole genome shotgun (WGS) entry which is preliminary data.</text>
</comment>
<evidence type="ECO:0000313" key="10">
    <source>
        <dbReference type="Proteomes" id="UP001501204"/>
    </source>
</evidence>
<evidence type="ECO:0000259" key="6">
    <source>
        <dbReference type="Pfam" id="PF04542"/>
    </source>
</evidence>
<dbReference type="RefSeq" id="WP_344120986.1">
    <property type="nucleotide sequence ID" value="NZ_BAAAOA010000015.1"/>
</dbReference>
<keyword evidence="3" id="KW-0731">Sigma factor</keyword>
<dbReference type="InterPro" id="IPR014284">
    <property type="entry name" value="RNA_pol_sigma-70_dom"/>
</dbReference>
<dbReference type="InterPro" id="IPR007627">
    <property type="entry name" value="RNA_pol_sigma70_r2"/>
</dbReference>
<dbReference type="SUPFAM" id="SSF88659">
    <property type="entry name" value="Sigma3 and sigma4 domains of RNA polymerase sigma factors"/>
    <property type="match status" value="1"/>
</dbReference>
<dbReference type="PANTHER" id="PTHR47756:SF2">
    <property type="entry name" value="BLL6612 PROTEIN"/>
    <property type="match status" value="1"/>
</dbReference>
<evidence type="ECO:0000256" key="1">
    <source>
        <dbReference type="ARBA" id="ARBA00010641"/>
    </source>
</evidence>
<evidence type="ECO:0000256" key="2">
    <source>
        <dbReference type="ARBA" id="ARBA00023015"/>
    </source>
</evidence>
<dbReference type="SUPFAM" id="SSF88946">
    <property type="entry name" value="Sigma2 domain of RNA polymerase sigma factors"/>
    <property type="match status" value="1"/>
</dbReference>
<dbReference type="Pfam" id="PF04542">
    <property type="entry name" value="Sigma70_r2"/>
    <property type="match status" value="1"/>
</dbReference>
<dbReference type="NCBIfam" id="TIGR02937">
    <property type="entry name" value="sigma70-ECF"/>
    <property type="match status" value="1"/>
</dbReference>
<feature type="domain" description="RNA polymerase sigma factor 70 region 4 type 2" evidence="7">
    <location>
        <begin position="115"/>
        <end position="164"/>
    </location>
</feature>
<sequence length="415" mass="45013">MSTADVPEDLLRELTPQVLGTLARRCGDFTAAEDAVQEALLAAVEAWPRSGMPANPAGWLVRVAQRRLIDQIRSEAARRAREELLAADPTAPGGGRHDTASRTEAEDDTLTLLTLCCHPCLPPASAIALTLRAVGGLTTAQIAAAFLVPESTMGQRISRAKQRIRAAGARFELPAPEDRRQRGRTVLSVVYLMFNEAYVSHGDGLDRPDLAVEAIRIARLLVDSAPEDPESAGLLALLLLTHARRPARTDHAGRLVPLDEQDRRLWDAHLIQEGRQLLLHALSTGTVGPYQVQAAIAALHDEASSTQATDWPQIAALYTLLERMVPSPMVTLNRAVAVGMVSGPLAGLDLLEGLEALSDHHRLHAVRAHLLQRAGRSVEARAEFELAARLSTNISERYYLTTRAAQLNSTGTDRH</sequence>
<feature type="compositionally biased region" description="Basic and acidic residues" evidence="5">
    <location>
        <begin position="95"/>
        <end position="104"/>
    </location>
</feature>
<dbReference type="InterPro" id="IPR013324">
    <property type="entry name" value="RNA_pol_sigma_r3/r4-like"/>
</dbReference>
<comment type="similarity">
    <text evidence="1">Belongs to the sigma-70 factor family. ECF subfamily.</text>
</comment>
<evidence type="ECO:0000313" key="9">
    <source>
        <dbReference type="EMBL" id="GAA1755662.1"/>
    </source>
</evidence>
<keyword evidence="2" id="KW-0805">Transcription regulation</keyword>
<dbReference type="Proteomes" id="UP001501204">
    <property type="component" value="Unassembled WGS sequence"/>
</dbReference>
<dbReference type="PANTHER" id="PTHR47756">
    <property type="entry name" value="BLL6612 PROTEIN-RELATED"/>
    <property type="match status" value="1"/>
</dbReference>
<keyword evidence="10" id="KW-1185">Reference proteome</keyword>
<dbReference type="Pfam" id="PF08281">
    <property type="entry name" value="Sigma70_r4_2"/>
    <property type="match status" value="1"/>
</dbReference>
<evidence type="ECO:0000259" key="7">
    <source>
        <dbReference type="Pfam" id="PF08281"/>
    </source>
</evidence>
<name>A0ABN2KGI5_9MICC</name>
<dbReference type="Pfam" id="PF20239">
    <property type="entry name" value="DUF6596"/>
    <property type="match status" value="1"/>
</dbReference>
<feature type="domain" description="RNA polymerase sigma-70 region 2" evidence="6">
    <location>
        <begin position="11"/>
        <end position="76"/>
    </location>
</feature>
<dbReference type="Gene3D" id="1.10.1740.10">
    <property type="match status" value="1"/>
</dbReference>
<dbReference type="InterPro" id="IPR013325">
    <property type="entry name" value="RNA_pol_sigma_r2"/>
</dbReference>
<dbReference type="InterPro" id="IPR036388">
    <property type="entry name" value="WH-like_DNA-bd_sf"/>
</dbReference>